<evidence type="ECO:0000313" key="3">
    <source>
        <dbReference type="EMBL" id="KAA0198244.1"/>
    </source>
</evidence>
<feature type="signal peptide" evidence="1">
    <location>
        <begin position="1"/>
        <end position="27"/>
    </location>
</feature>
<dbReference type="EMBL" id="LUCM01001862">
    <property type="protein sequence ID" value="KAA0198244.1"/>
    <property type="molecule type" value="Genomic_DNA"/>
</dbReference>
<dbReference type="InterPro" id="IPR002818">
    <property type="entry name" value="DJ-1/PfpI"/>
</dbReference>
<dbReference type="Pfam" id="PF01965">
    <property type="entry name" value="DJ-1_PfpI"/>
    <property type="match status" value="1"/>
</dbReference>
<dbReference type="SUPFAM" id="SSF52317">
    <property type="entry name" value="Class I glutamine amidotransferase-like"/>
    <property type="match status" value="1"/>
</dbReference>
<keyword evidence="5" id="KW-1185">Reference proteome</keyword>
<dbReference type="Gene3D" id="3.40.50.880">
    <property type="match status" value="1"/>
</dbReference>
<dbReference type="PANTHER" id="PTHR48094:SF12">
    <property type="entry name" value="PARKINSON DISEASE PROTEIN 7 HOMOLOG"/>
    <property type="match status" value="1"/>
</dbReference>
<dbReference type="InterPro" id="IPR029062">
    <property type="entry name" value="Class_I_gatase-like"/>
</dbReference>
<sequence length="249" mass="26799">MIAFMDFRLRPITSLLIFCARFVATQMGTIQSAIIVVPPQFDEIQVLTLADVLRRAEIQVTLAALGNSSQEVQGQHGLSIVADTILPTTADPMADLIVIPSGSQSYEFMIARSDLGAVLKSYAAAQKYVAALGTGVAVLATFSIYSGSQVTAYASVQSVASATYRVLDQNIVVDGPLFTARMTVNALPFALQLVEKGRSALLAREISYGLYSQTKLKLGVRGGDCALIRPQLFILAMKPILLIFNQLTH</sequence>
<organism evidence="3 5">
    <name type="scientific">Fasciolopsis buskii</name>
    <dbReference type="NCBI Taxonomy" id="27845"/>
    <lineage>
        <taxon>Eukaryota</taxon>
        <taxon>Metazoa</taxon>
        <taxon>Spiralia</taxon>
        <taxon>Lophotrochozoa</taxon>
        <taxon>Platyhelminthes</taxon>
        <taxon>Trematoda</taxon>
        <taxon>Digenea</taxon>
        <taxon>Plagiorchiida</taxon>
        <taxon>Echinostomata</taxon>
        <taxon>Echinostomatoidea</taxon>
        <taxon>Fasciolidae</taxon>
        <taxon>Fasciolopsis</taxon>
    </lineage>
</organism>
<dbReference type="GO" id="GO:0005737">
    <property type="term" value="C:cytoplasm"/>
    <property type="evidence" value="ECO:0007669"/>
    <property type="project" value="TreeGrafter"/>
</dbReference>
<dbReference type="EMBL" id="LUCM01001862">
    <property type="protein sequence ID" value="KAA0198246.1"/>
    <property type="molecule type" value="Genomic_DNA"/>
</dbReference>
<protein>
    <recommendedName>
        <fullName evidence="2">DJ-1/PfpI domain-containing protein</fullName>
    </recommendedName>
</protein>
<proteinExistence type="predicted"/>
<dbReference type="InterPro" id="IPR050325">
    <property type="entry name" value="Prot/Nucl_acid_deglycase"/>
</dbReference>
<evidence type="ECO:0000259" key="2">
    <source>
        <dbReference type="Pfam" id="PF01965"/>
    </source>
</evidence>
<evidence type="ECO:0000256" key="1">
    <source>
        <dbReference type="SAM" id="SignalP"/>
    </source>
</evidence>
<evidence type="ECO:0000313" key="5">
    <source>
        <dbReference type="Proteomes" id="UP000728185"/>
    </source>
</evidence>
<feature type="chain" id="PRO_5035415462" description="DJ-1/PfpI domain-containing protein" evidence="1">
    <location>
        <begin position="28"/>
        <end position="249"/>
    </location>
</feature>
<keyword evidence="1" id="KW-0732">Signal</keyword>
<dbReference type="OrthoDB" id="543156at2759"/>
<gene>
    <name evidence="4" type="ORF">FBUS_03982</name>
    <name evidence="3" type="ORF">FBUS_03983</name>
</gene>
<dbReference type="Proteomes" id="UP000728185">
    <property type="component" value="Unassembled WGS sequence"/>
</dbReference>
<feature type="domain" description="DJ-1/PfpI" evidence="2">
    <location>
        <begin position="32"/>
        <end position="195"/>
    </location>
</feature>
<name>A0A8E0S0D9_9TREM</name>
<dbReference type="PANTHER" id="PTHR48094">
    <property type="entry name" value="PROTEIN/NUCLEIC ACID DEGLYCASE DJ-1-RELATED"/>
    <property type="match status" value="1"/>
</dbReference>
<comment type="caution">
    <text evidence="3">The sequence shown here is derived from an EMBL/GenBank/DDBJ whole genome shotgun (WGS) entry which is preliminary data.</text>
</comment>
<reference evidence="3" key="1">
    <citation type="submission" date="2019-05" db="EMBL/GenBank/DDBJ databases">
        <title>Annotation for the trematode Fasciolopsis buski.</title>
        <authorList>
            <person name="Choi Y.-J."/>
        </authorList>
    </citation>
    <scope>NUCLEOTIDE SEQUENCE</scope>
    <source>
        <strain evidence="3">HT</strain>
        <tissue evidence="3">Whole worm</tissue>
    </source>
</reference>
<accession>A0A8E0S0D9</accession>
<evidence type="ECO:0000313" key="4">
    <source>
        <dbReference type="EMBL" id="KAA0198246.1"/>
    </source>
</evidence>
<dbReference type="AlphaFoldDB" id="A0A8E0S0D9"/>